<organism evidence="7 8">
    <name type="scientific">Fimbriiglobus ruber</name>
    <dbReference type="NCBI Taxonomy" id="1908690"/>
    <lineage>
        <taxon>Bacteria</taxon>
        <taxon>Pseudomonadati</taxon>
        <taxon>Planctomycetota</taxon>
        <taxon>Planctomycetia</taxon>
        <taxon>Gemmatales</taxon>
        <taxon>Gemmataceae</taxon>
        <taxon>Fimbriiglobus</taxon>
    </lineage>
</organism>
<evidence type="ECO:0000256" key="1">
    <source>
        <dbReference type="ARBA" id="ARBA00010641"/>
    </source>
</evidence>
<protein>
    <submittedName>
        <fullName evidence="7">Putative ECF sigma factor</fullName>
    </submittedName>
</protein>
<evidence type="ECO:0000259" key="6">
    <source>
        <dbReference type="Pfam" id="PF04542"/>
    </source>
</evidence>
<evidence type="ECO:0000256" key="2">
    <source>
        <dbReference type="ARBA" id="ARBA00023015"/>
    </source>
</evidence>
<dbReference type="AlphaFoldDB" id="A0A225E1R7"/>
<keyword evidence="5" id="KW-0804">Transcription</keyword>
<feature type="domain" description="RNA polymerase sigma-70 region 2" evidence="6">
    <location>
        <begin position="9"/>
        <end position="58"/>
    </location>
</feature>
<evidence type="ECO:0000256" key="5">
    <source>
        <dbReference type="ARBA" id="ARBA00023163"/>
    </source>
</evidence>
<keyword evidence="3" id="KW-0731">Sigma factor</keyword>
<dbReference type="NCBIfam" id="TIGR02937">
    <property type="entry name" value="sigma70-ECF"/>
    <property type="match status" value="1"/>
</dbReference>
<name>A0A225E1R7_9BACT</name>
<evidence type="ECO:0000256" key="3">
    <source>
        <dbReference type="ARBA" id="ARBA00023082"/>
    </source>
</evidence>
<dbReference type="EMBL" id="NIDE01000004">
    <property type="protein sequence ID" value="OWK43986.1"/>
    <property type="molecule type" value="Genomic_DNA"/>
</dbReference>
<gene>
    <name evidence="7" type="ORF">FRUB_03585</name>
</gene>
<dbReference type="Proteomes" id="UP000214646">
    <property type="component" value="Unassembled WGS sequence"/>
</dbReference>
<dbReference type="InterPro" id="IPR053721">
    <property type="entry name" value="Fimbrial_Adhesin_Reg"/>
</dbReference>
<dbReference type="GO" id="GO:0003677">
    <property type="term" value="F:DNA binding"/>
    <property type="evidence" value="ECO:0007669"/>
    <property type="project" value="UniProtKB-KW"/>
</dbReference>
<evidence type="ECO:0000256" key="4">
    <source>
        <dbReference type="ARBA" id="ARBA00023125"/>
    </source>
</evidence>
<dbReference type="InterPro" id="IPR039425">
    <property type="entry name" value="RNA_pol_sigma-70-like"/>
</dbReference>
<dbReference type="InterPro" id="IPR013324">
    <property type="entry name" value="RNA_pol_sigma_r3/r4-like"/>
</dbReference>
<dbReference type="GO" id="GO:0016987">
    <property type="term" value="F:sigma factor activity"/>
    <property type="evidence" value="ECO:0007669"/>
    <property type="project" value="UniProtKB-KW"/>
</dbReference>
<dbReference type="GO" id="GO:0006352">
    <property type="term" value="P:DNA-templated transcription initiation"/>
    <property type="evidence" value="ECO:0007669"/>
    <property type="project" value="InterPro"/>
</dbReference>
<dbReference type="SUPFAM" id="SSF88659">
    <property type="entry name" value="Sigma3 and sigma4 domains of RNA polymerase sigma factors"/>
    <property type="match status" value="1"/>
</dbReference>
<dbReference type="InterPro" id="IPR014284">
    <property type="entry name" value="RNA_pol_sigma-70_dom"/>
</dbReference>
<dbReference type="PANTHER" id="PTHR43133">
    <property type="entry name" value="RNA POLYMERASE ECF-TYPE SIGMA FACTO"/>
    <property type="match status" value="1"/>
</dbReference>
<reference evidence="8" key="1">
    <citation type="submission" date="2017-06" db="EMBL/GenBank/DDBJ databases">
        <title>Genome analysis of Fimbriiglobus ruber SP5, the first member of the order Planctomycetales with confirmed chitinolytic capability.</title>
        <authorList>
            <person name="Ravin N.V."/>
            <person name="Rakitin A.L."/>
            <person name="Ivanova A.A."/>
            <person name="Beletsky A.V."/>
            <person name="Kulichevskaya I.S."/>
            <person name="Mardanov A.V."/>
            <person name="Dedysh S.N."/>
        </authorList>
    </citation>
    <scope>NUCLEOTIDE SEQUENCE [LARGE SCALE GENOMIC DNA]</scope>
    <source>
        <strain evidence="8">SP5</strain>
    </source>
</reference>
<sequence>MANVPGIQNELDDVAQDVMVVLLSAISGFERQRDGSFRKWLRQITVNRLREYWRQRAKRPLVGFDDSSNESFFSRLEDPRGDLAGEWDREYDRRVFAQLTTAVRADFQPDTWIAFHRFALDGVPAAQVAAELGLTVNAVVQAKRRVLKRLREEAGVLID</sequence>
<keyword evidence="8" id="KW-1185">Reference proteome</keyword>
<dbReference type="Gene3D" id="1.10.1740.10">
    <property type="match status" value="1"/>
</dbReference>
<dbReference type="Pfam" id="PF04542">
    <property type="entry name" value="Sigma70_r2"/>
    <property type="match status" value="1"/>
</dbReference>
<comment type="similarity">
    <text evidence="1">Belongs to the sigma-70 factor family. ECF subfamily.</text>
</comment>
<dbReference type="InterPro" id="IPR007627">
    <property type="entry name" value="RNA_pol_sigma70_r2"/>
</dbReference>
<accession>A0A225E1R7</accession>
<keyword evidence="2" id="KW-0805">Transcription regulation</keyword>
<dbReference type="InterPro" id="IPR013325">
    <property type="entry name" value="RNA_pol_sigma_r2"/>
</dbReference>
<keyword evidence="4" id="KW-0238">DNA-binding</keyword>
<comment type="caution">
    <text evidence="7">The sequence shown here is derived from an EMBL/GenBank/DDBJ whole genome shotgun (WGS) entry which is preliminary data.</text>
</comment>
<dbReference type="SUPFAM" id="SSF88946">
    <property type="entry name" value="Sigma2 domain of RNA polymerase sigma factors"/>
    <property type="match status" value="1"/>
</dbReference>
<evidence type="ECO:0000313" key="7">
    <source>
        <dbReference type="EMBL" id="OWK43986.1"/>
    </source>
</evidence>
<dbReference type="Gene3D" id="1.10.10.2690">
    <property type="match status" value="1"/>
</dbReference>
<evidence type="ECO:0000313" key="8">
    <source>
        <dbReference type="Proteomes" id="UP000214646"/>
    </source>
</evidence>
<dbReference type="PANTHER" id="PTHR43133:SF8">
    <property type="entry name" value="RNA POLYMERASE SIGMA FACTOR HI_1459-RELATED"/>
    <property type="match status" value="1"/>
</dbReference>
<proteinExistence type="inferred from homology"/>